<keyword evidence="2" id="KW-0732">Signal</keyword>
<dbReference type="EMBL" id="JAHMHK010000006">
    <property type="protein sequence ID" value="MBU4693866.1"/>
    <property type="molecule type" value="Genomic_DNA"/>
</dbReference>
<dbReference type="RefSeq" id="WP_216567918.1">
    <property type="nucleotide sequence ID" value="NZ_JAHMHK010000006.1"/>
</dbReference>
<dbReference type="Proteomes" id="UP000812267">
    <property type="component" value="Unassembled WGS sequence"/>
</dbReference>
<evidence type="ECO:0000256" key="2">
    <source>
        <dbReference type="SAM" id="SignalP"/>
    </source>
</evidence>
<sequence length="155" mass="16104">MKKYKLMLMLTGSVVSVSSALITLSCNNDKVSPEIDKTGTTPGSKTGTNNNPNEGTNTGSGTGSTTNPNEGTNTGSGTGSTTNPNEGTNTGSETGSTTNPNEGTDTGGTNETTDNLNDDVKFDTSREKLIFAVTFSRGKDQWNAVTELLENITPK</sequence>
<feature type="compositionally biased region" description="Low complexity" evidence="1">
    <location>
        <begin position="38"/>
        <end position="115"/>
    </location>
</feature>
<feature type="signal peptide" evidence="2">
    <location>
        <begin position="1"/>
        <end position="20"/>
    </location>
</feature>
<name>A0ABS6DS93_9MOLU</name>
<feature type="chain" id="PRO_5045089465" evidence="2">
    <location>
        <begin position="21"/>
        <end position="155"/>
    </location>
</feature>
<accession>A0ABS6DS93</accession>
<evidence type="ECO:0000256" key="1">
    <source>
        <dbReference type="SAM" id="MobiDB-lite"/>
    </source>
</evidence>
<comment type="caution">
    <text evidence="3">The sequence shown here is derived from an EMBL/GenBank/DDBJ whole genome shotgun (WGS) entry which is preliminary data.</text>
</comment>
<evidence type="ECO:0000313" key="3">
    <source>
        <dbReference type="EMBL" id="MBU4693866.1"/>
    </source>
</evidence>
<proteinExistence type="predicted"/>
<reference evidence="3" key="1">
    <citation type="submission" date="2021-06" db="EMBL/GenBank/DDBJ databases">
        <title>Novel Mycoplasma species detected in California sea lions (Zalophus californianus) from the USA.</title>
        <authorList>
            <person name="Volokhov D.V."/>
            <person name="Furtak V.A."/>
            <person name="Zagorodnyaya T.A."/>
        </authorList>
    </citation>
    <scope>NUCLEOTIDE SEQUENCE [LARGE SCALE GENOMIC DNA]</scope>
    <source>
        <strain evidence="3">CSL 4779</strain>
    </source>
</reference>
<organism evidence="3 4">
    <name type="scientific">Mycoplasma zalophidermidis</name>
    <dbReference type="NCBI Taxonomy" id="398174"/>
    <lineage>
        <taxon>Bacteria</taxon>
        <taxon>Bacillati</taxon>
        <taxon>Mycoplasmatota</taxon>
        <taxon>Mollicutes</taxon>
        <taxon>Mycoplasmataceae</taxon>
        <taxon>Mycoplasma</taxon>
    </lineage>
</organism>
<dbReference type="PROSITE" id="PS51257">
    <property type="entry name" value="PROKAR_LIPOPROTEIN"/>
    <property type="match status" value="1"/>
</dbReference>
<protein>
    <submittedName>
        <fullName evidence="3">Uncharacterized protein</fullName>
    </submittedName>
</protein>
<evidence type="ECO:0000313" key="4">
    <source>
        <dbReference type="Proteomes" id="UP000812267"/>
    </source>
</evidence>
<gene>
    <name evidence="3" type="ORF">KQ878_03165</name>
</gene>
<keyword evidence="4" id="KW-1185">Reference proteome</keyword>
<feature type="region of interest" description="Disordered" evidence="1">
    <location>
        <begin position="29"/>
        <end position="119"/>
    </location>
</feature>